<dbReference type="RefSeq" id="WP_245707760.1">
    <property type="nucleotide sequence ID" value="NZ_FNBE01000018.1"/>
</dbReference>
<evidence type="ECO:0000313" key="1">
    <source>
        <dbReference type="EMBL" id="SDH07997.1"/>
    </source>
</evidence>
<accession>A0A1G7ZHE6</accession>
<gene>
    <name evidence="1" type="ORF">SAMN05216377_118136</name>
</gene>
<dbReference type="AlphaFoldDB" id="A0A1G7ZHE6"/>
<reference evidence="1 2" key="1">
    <citation type="submission" date="2016-10" db="EMBL/GenBank/DDBJ databases">
        <authorList>
            <person name="de Groot N.N."/>
        </authorList>
    </citation>
    <scope>NUCLEOTIDE SEQUENCE [LARGE SCALE GENOMIC DNA]</scope>
    <source>
        <strain evidence="1 2">CGMCC 4.3143</strain>
    </source>
</reference>
<evidence type="ECO:0008006" key="3">
    <source>
        <dbReference type="Google" id="ProtNLM"/>
    </source>
</evidence>
<name>A0A1G7ZHE6_PSEOR</name>
<sequence>MYDITTDGEVEAQIDALPAELLPYLAQLFDVLELVPWNSDPYNEALPGGIMRKLLFGPTGRTAEAIFLIVEDQQRVDILRITWIHGTVNFPV</sequence>
<dbReference type="EMBL" id="FNBE01000018">
    <property type="protein sequence ID" value="SDH07997.1"/>
    <property type="molecule type" value="Genomic_DNA"/>
</dbReference>
<dbReference type="Proteomes" id="UP000198967">
    <property type="component" value="Unassembled WGS sequence"/>
</dbReference>
<evidence type="ECO:0000313" key="2">
    <source>
        <dbReference type="Proteomes" id="UP000198967"/>
    </source>
</evidence>
<protein>
    <recommendedName>
        <fullName evidence="3">mRNA-degrading endonuclease RelE, toxin component of the RelBE toxin-antitoxin system</fullName>
    </recommendedName>
</protein>
<keyword evidence="2" id="KW-1185">Reference proteome</keyword>
<proteinExistence type="predicted"/>
<organism evidence="1 2">
    <name type="scientific">Pseudonocardia oroxyli</name>
    <dbReference type="NCBI Taxonomy" id="366584"/>
    <lineage>
        <taxon>Bacteria</taxon>
        <taxon>Bacillati</taxon>
        <taxon>Actinomycetota</taxon>
        <taxon>Actinomycetes</taxon>
        <taxon>Pseudonocardiales</taxon>
        <taxon>Pseudonocardiaceae</taxon>
        <taxon>Pseudonocardia</taxon>
    </lineage>
</organism>